<dbReference type="KEGG" id="ndi:NDAI_0D02550"/>
<evidence type="ECO:0000259" key="5">
    <source>
        <dbReference type="PROSITE" id="PS51704"/>
    </source>
</evidence>
<feature type="domain" description="SPX" evidence="4">
    <location>
        <begin position="1"/>
        <end position="192"/>
    </location>
</feature>
<dbReference type="GO" id="GO:0005634">
    <property type="term" value="C:nucleus"/>
    <property type="evidence" value="ECO:0007669"/>
    <property type="project" value="EnsemblFungi"/>
</dbReference>
<feature type="domain" description="GP-PDE" evidence="5">
    <location>
        <begin position="879"/>
        <end position="1201"/>
    </location>
</feature>
<dbReference type="EMBL" id="HE580270">
    <property type="protein sequence ID" value="CCD24569.1"/>
    <property type="molecule type" value="Genomic_DNA"/>
</dbReference>
<evidence type="ECO:0000256" key="2">
    <source>
        <dbReference type="ARBA" id="ARBA00023043"/>
    </source>
</evidence>
<evidence type="ECO:0000259" key="4">
    <source>
        <dbReference type="PROSITE" id="PS51382"/>
    </source>
</evidence>
<dbReference type="SMART" id="SM00248">
    <property type="entry name" value="ANK"/>
    <property type="match status" value="6"/>
</dbReference>
<dbReference type="AlphaFoldDB" id="G0W9V8"/>
<evidence type="ECO:0000256" key="3">
    <source>
        <dbReference type="PROSITE-ProRule" id="PRU00023"/>
    </source>
</evidence>
<dbReference type="RefSeq" id="XP_003669812.1">
    <property type="nucleotide sequence ID" value="XM_003669764.1"/>
</dbReference>
<dbReference type="eggNOG" id="KOG1161">
    <property type="taxonomic scope" value="Eukaryota"/>
</dbReference>
<evidence type="ECO:0000313" key="7">
    <source>
        <dbReference type="Proteomes" id="UP000000689"/>
    </source>
</evidence>
<dbReference type="GO" id="GO:0000425">
    <property type="term" value="P:pexophagy"/>
    <property type="evidence" value="ECO:0007669"/>
    <property type="project" value="EnsemblFungi"/>
</dbReference>
<dbReference type="OMA" id="LCTALNW"/>
<dbReference type="eggNOG" id="KOG2421">
    <property type="taxonomic scope" value="Eukaryota"/>
</dbReference>
<dbReference type="STRING" id="1071378.G0W9V8"/>
<keyword evidence="7" id="KW-1185">Reference proteome</keyword>
<dbReference type="InterPro" id="IPR004331">
    <property type="entry name" value="SPX_dom"/>
</dbReference>
<dbReference type="PROSITE" id="PS51704">
    <property type="entry name" value="GP_PDE"/>
    <property type="match status" value="1"/>
</dbReference>
<dbReference type="HOGENOM" id="CLU_002842_1_0_1"/>
<dbReference type="GO" id="GO:0006629">
    <property type="term" value="P:lipid metabolic process"/>
    <property type="evidence" value="ECO:0007669"/>
    <property type="project" value="InterPro"/>
</dbReference>
<dbReference type="GO" id="GO:0004861">
    <property type="term" value="F:cyclin-dependent protein serine/threonine kinase inhibitor activity"/>
    <property type="evidence" value="ECO:0007669"/>
    <property type="project" value="EnsemblFungi"/>
</dbReference>
<proteinExistence type="predicted"/>
<gene>
    <name evidence="6" type="primary">NDAI0D02550</name>
    <name evidence="6" type="ordered locus">NDAI_0D02550</name>
</gene>
<dbReference type="GO" id="GO:0016036">
    <property type="term" value="P:cellular response to phosphate starvation"/>
    <property type="evidence" value="ECO:0007669"/>
    <property type="project" value="EnsemblFungi"/>
</dbReference>
<protein>
    <recommendedName>
        <fullName evidence="8">SPX domain-containing protein</fullName>
    </recommendedName>
</protein>
<dbReference type="InterPro" id="IPR017946">
    <property type="entry name" value="PLC-like_Pdiesterase_TIM-brl"/>
</dbReference>
<dbReference type="PRINTS" id="PR01415">
    <property type="entry name" value="ANKYRIN"/>
</dbReference>
<dbReference type="Pfam" id="PF25329">
    <property type="entry name" value="C2_GDE1"/>
    <property type="match status" value="1"/>
</dbReference>
<dbReference type="Proteomes" id="UP000000689">
    <property type="component" value="Chromosome 4"/>
</dbReference>
<dbReference type="InterPro" id="IPR030395">
    <property type="entry name" value="GP_PDE_dom"/>
</dbReference>
<dbReference type="GeneID" id="11495074"/>
<sequence length="1201" mass="137733">MKFGKYLESRQLELPEYNGYFIDYKALKKLIKQLAITTIIPSPNDSNNISSTNLNVDLDSIDESVLYQTLQENKSTFFFKMDRELEKINNFYKEKELNLTIKFNILQSKFNKLKLKLNELSSSSSFSSSSSLSSASQINLIAFKNLFDTFIAFQRDLNHFEQFIELNRTGFSKALKKWDKRSHSHEKEFYLETVVSIQPIFTRNKVTELNDETLSILTELNDYSINHTKDHDIAQIMNNETNRKSNTSTTPLVPPTNIDINMHTILPPIFKNNNNSNNSTNNTESLESKLDDWYTELINISKLKDHNKKSNQILSFIPNKIEPSFSNTRLLTLWLTKLFKLLIGSPMDDETLSIFYDKGKSFMNLTYNNNITSNNDSDDDAEILTKKNIFHEATSCLYDSRLFILQNALSSLSPSKTTTTTTTTTTANERINRLKVLLNAKDIYEKTPLHYAAELGKVSFVKLLLKSSLLDNIDPLDTNLRTPLTLAINNNHIDVMELLLTLGNSNPNPKLYSKITNGTNNSKKNLLVNQFFSPISIACHSNNYEAIKLLLNYIPHQINLSTNFDAKGLGTLHIVCKNGADAKLIKLLLAHGADPNRMDDYNKWTPIFYAIQESHPVTVKELLNNGARLNIQDDEGISPLHLVLWESNVEILNILLPYLLTEYIHQRHHNNNVIAHNTLDDLDPMIDLDDDFDMNIHKEKDLTLDANQEDQDFILPPPVIPLRKYGHNYLDKKTLIKISFQSDYDSIQLYKHKELILSKPGRITMTSNLSDLLPRNIILPVGTKHEDENENENGNNNEEKNEAIFQIDSLSEFSIDFEVFPAFGSRIIAKTTAITSTFNPMLLADSTSSVSLPLFDKKLNNIGKLTFNYQIISPYIEKPLQISKYEPYWKSTTNIKQGQIITSSSLLGDFFNLKIFCLNDGTIVCSPNFFIQIQNSVSFFLNDLTKFQLENLLNYDITDVPQSKIPSVTQLKELLETKKVIQFDTLLSIIPQWIQLIIEVCFPTKEEMNLIPVKISPQININKFIDNILTILFNHERELRNMGDNLRSLVFKSSNWQVCSVFNWKQPNFPVLLELKSLRYNDSLKRFENDSPNCLKSMIVTSQEAREKKEQVQNNDVYLQWDDIKIRNMVKFSKNNNLLGVIIPFDVLNLCPSIITAIKKNGLMLIASLNSRDKFIPIKNDEINGIQENESTVHFNSTTNL</sequence>
<dbReference type="OrthoDB" id="1577640at2759"/>
<dbReference type="GO" id="GO:0006796">
    <property type="term" value="P:phosphate-containing compound metabolic process"/>
    <property type="evidence" value="ECO:0007669"/>
    <property type="project" value="EnsemblFungi"/>
</dbReference>
<accession>G0W9V8</accession>
<keyword evidence="1" id="KW-0677">Repeat</keyword>
<dbReference type="PANTHER" id="PTHR24198">
    <property type="entry name" value="ANKYRIN REPEAT AND PROTEIN KINASE DOMAIN-CONTAINING PROTEIN"/>
    <property type="match status" value="1"/>
</dbReference>
<dbReference type="Gene3D" id="3.20.20.190">
    <property type="entry name" value="Phosphatidylinositol (PI) phosphodiesterase"/>
    <property type="match status" value="1"/>
</dbReference>
<name>G0W9V8_NAUDC</name>
<dbReference type="SUPFAM" id="SSF51695">
    <property type="entry name" value="PLC-like phosphodiesterases"/>
    <property type="match status" value="1"/>
</dbReference>
<organism evidence="6 7">
    <name type="scientific">Naumovozyma dairenensis (strain ATCC 10597 / BCRC 20456 / CBS 421 / NBRC 0211 / NRRL Y-12639)</name>
    <name type="common">Saccharomyces dairenensis</name>
    <dbReference type="NCBI Taxonomy" id="1071378"/>
    <lineage>
        <taxon>Eukaryota</taxon>
        <taxon>Fungi</taxon>
        <taxon>Dikarya</taxon>
        <taxon>Ascomycota</taxon>
        <taxon>Saccharomycotina</taxon>
        <taxon>Saccharomycetes</taxon>
        <taxon>Saccharomycetales</taxon>
        <taxon>Saccharomycetaceae</taxon>
        <taxon>Naumovozyma</taxon>
    </lineage>
</organism>
<dbReference type="InterPro" id="IPR057506">
    <property type="entry name" value="C2_GPCPD1"/>
</dbReference>
<evidence type="ECO:0000313" key="6">
    <source>
        <dbReference type="EMBL" id="CCD24569.1"/>
    </source>
</evidence>
<dbReference type="PANTHER" id="PTHR24198:SF165">
    <property type="entry name" value="ANKYRIN REPEAT-CONTAINING PROTEIN-RELATED"/>
    <property type="match status" value="1"/>
</dbReference>
<evidence type="ECO:0000256" key="1">
    <source>
        <dbReference type="ARBA" id="ARBA00022737"/>
    </source>
</evidence>
<feature type="repeat" description="ANK" evidence="3">
    <location>
        <begin position="602"/>
        <end position="634"/>
    </location>
</feature>
<dbReference type="Pfam" id="PF03105">
    <property type="entry name" value="SPX"/>
    <property type="match status" value="3"/>
</dbReference>
<feature type="repeat" description="ANK" evidence="3">
    <location>
        <begin position="567"/>
        <end position="600"/>
    </location>
</feature>
<dbReference type="InterPro" id="IPR036770">
    <property type="entry name" value="Ankyrin_rpt-contain_sf"/>
</dbReference>
<dbReference type="eggNOG" id="KOG0504">
    <property type="taxonomic scope" value="Eukaryota"/>
</dbReference>
<dbReference type="Pfam" id="PF12796">
    <property type="entry name" value="Ank_2"/>
    <property type="match status" value="2"/>
</dbReference>
<dbReference type="PROSITE" id="PS50297">
    <property type="entry name" value="ANK_REP_REGION"/>
    <property type="match status" value="3"/>
</dbReference>
<dbReference type="CDD" id="cd14483">
    <property type="entry name" value="SPX_PHO81_NUC-2_like"/>
    <property type="match status" value="1"/>
</dbReference>
<dbReference type="GO" id="GO:0008081">
    <property type="term" value="F:phosphoric diester hydrolase activity"/>
    <property type="evidence" value="ECO:0007669"/>
    <property type="project" value="InterPro"/>
</dbReference>
<dbReference type="PROSITE" id="PS50088">
    <property type="entry name" value="ANK_REPEAT"/>
    <property type="match status" value="3"/>
</dbReference>
<evidence type="ECO:0008006" key="8">
    <source>
        <dbReference type="Google" id="ProtNLM"/>
    </source>
</evidence>
<dbReference type="SUPFAM" id="SSF48403">
    <property type="entry name" value="Ankyrin repeat"/>
    <property type="match status" value="1"/>
</dbReference>
<feature type="repeat" description="ANK" evidence="3">
    <location>
        <begin position="444"/>
        <end position="466"/>
    </location>
</feature>
<dbReference type="InterPro" id="IPR002110">
    <property type="entry name" value="Ankyrin_rpt"/>
</dbReference>
<reference evidence="6 7" key="1">
    <citation type="journal article" date="2011" name="Proc. Natl. Acad. Sci. U.S.A.">
        <title>Evolutionary erosion of yeast sex chromosomes by mating-type switching accidents.</title>
        <authorList>
            <person name="Gordon J.L."/>
            <person name="Armisen D."/>
            <person name="Proux-Wera E."/>
            <person name="Oheigeartaigh S.S."/>
            <person name="Byrne K.P."/>
            <person name="Wolfe K.H."/>
        </authorList>
    </citation>
    <scope>NUCLEOTIDE SEQUENCE [LARGE SCALE GENOMIC DNA]</scope>
    <source>
        <strain evidence="7">ATCC 10597 / BCRC 20456 / CBS 421 / NBRC 0211 / NRRL Y-12639</strain>
    </source>
</reference>
<keyword evidence="2 3" id="KW-0040">ANK repeat</keyword>
<dbReference type="PROSITE" id="PS51382">
    <property type="entry name" value="SPX"/>
    <property type="match status" value="1"/>
</dbReference>
<dbReference type="Gene3D" id="1.25.40.20">
    <property type="entry name" value="Ankyrin repeat-containing domain"/>
    <property type="match status" value="2"/>
</dbReference>